<sequence>MKNQLGSVRQNKLLAWGFAAAIAIWTVLNLVQFHRSSTVDATIEASEKQPALPMFGAEFTPGNIVEITVAKSDLGHLQGFVTFCGYAQPIAVMVVLLFGLLFLYRFTVDVLTGQPFTKRANSNLLMVGVAVVAYPIVPGIFGRLGTNSVIGALDLDTFDSASSAVGVWTAIGIAFFLQIVFAAMQQGARLAEDTQGLV</sequence>
<feature type="transmembrane region" description="Helical" evidence="1">
    <location>
        <begin position="124"/>
        <end position="145"/>
    </location>
</feature>
<reference evidence="2 3" key="1">
    <citation type="submission" date="2016-03" db="EMBL/GenBank/DDBJ databases">
        <title>Genome sequence of Rhodococcus kyotonensis KB10.</title>
        <authorList>
            <person name="Jeong H."/>
            <person name="Hong C.E."/>
            <person name="Jo S.H."/>
            <person name="Park J.M."/>
        </authorList>
    </citation>
    <scope>NUCLEOTIDE SEQUENCE [LARGE SCALE GENOMIC DNA]</scope>
    <source>
        <strain evidence="2 3">KB10</strain>
    </source>
</reference>
<feature type="transmembrane region" description="Helical" evidence="1">
    <location>
        <begin position="80"/>
        <end position="104"/>
    </location>
</feature>
<dbReference type="RefSeq" id="WP_084423979.1">
    <property type="nucleotide sequence ID" value="NZ_LVHI01000038.1"/>
</dbReference>
<proteinExistence type="predicted"/>
<accession>A0A177Y7M7</accession>
<keyword evidence="1" id="KW-1133">Transmembrane helix</keyword>
<organism evidence="2 3">
    <name type="scientific">Rhodococcoides kyotonense</name>
    <dbReference type="NCBI Taxonomy" id="398843"/>
    <lineage>
        <taxon>Bacteria</taxon>
        <taxon>Bacillati</taxon>
        <taxon>Actinomycetota</taxon>
        <taxon>Actinomycetes</taxon>
        <taxon>Mycobacteriales</taxon>
        <taxon>Nocardiaceae</taxon>
        <taxon>Rhodococcoides</taxon>
    </lineage>
</organism>
<protein>
    <recommendedName>
        <fullName evidence="4">DUF2975 domain-containing protein</fullName>
    </recommendedName>
</protein>
<feature type="transmembrane region" description="Helical" evidence="1">
    <location>
        <begin position="165"/>
        <end position="184"/>
    </location>
</feature>
<keyword evidence="1" id="KW-0812">Transmembrane</keyword>
<dbReference type="EMBL" id="LVHI01000038">
    <property type="protein sequence ID" value="OAK51497.1"/>
    <property type="molecule type" value="Genomic_DNA"/>
</dbReference>
<comment type="caution">
    <text evidence="2">The sequence shown here is derived from an EMBL/GenBank/DDBJ whole genome shotgun (WGS) entry which is preliminary data.</text>
</comment>
<dbReference type="Proteomes" id="UP000077519">
    <property type="component" value="Unassembled WGS sequence"/>
</dbReference>
<evidence type="ECO:0008006" key="4">
    <source>
        <dbReference type="Google" id="ProtNLM"/>
    </source>
</evidence>
<evidence type="ECO:0000256" key="1">
    <source>
        <dbReference type="SAM" id="Phobius"/>
    </source>
</evidence>
<keyword evidence="3" id="KW-1185">Reference proteome</keyword>
<keyword evidence="1" id="KW-0472">Membrane</keyword>
<gene>
    <name evidence="2" type="ORF">A3K89_11180</name>
</gene>
<dbReference type="AlphaFoldDB" id="A0A177Y7M7"/>
<evidence type="ECO:0000313" key="3">
    <source>
        <dbReference type="Proteomes" id="UP000077519"/>
    </source>
</evidence>
<feature type="transmembrane region" description="Helical" evidence="1">
    <location>
        <begin position="12"/>
        <end position="31"/>
    </location>
</feature>
<evidence type="ECO:0000313" key="2">
    <source>
        <dbReference type="EMBL" id="OAK51497.1"/>
    </source>
</evidence>
<name>A0A177Y7M7_9NOCA</name>